<sequence>MSEPPPLPQRKSERRLDMLDGQAVPLAPALPLMRPPPLPPRKSEAIAIAQAGVSIQLQEDPLDTSREEAGEVKEQHASERKVGASGIPPSVVVAVQDVPPVEVPEESLARHQVIQEGSSLTKGASDSLNSRPASRSTAAPTQEVEMPSEETRNMPSVPEPNTPASRRTQASRPTTPQSSAIPLSASTQNRSLPTPVPAQIAAKRAASKGPFTHAPLDPNQDPHIPLPMPSLPVVLLLAIPITLAYLRVSFVTLLLGLLFSWYIWAEWKRKKTKRTDFGPEVDRAKTKGLNAKWEHEHYNEESVFWMNHALRALFPLINTDILTPFIDLVEDALLTQVPPIISSVRLVSPSLGEEPIQIVSMRPMSDAEWFDNLSKAPSAPANRNGKLMGTLDSFRKKILPGGSAATGDLPDNEQPRPDGGSDAKVRSMEVDERRKRDRILRMIGGRRGQGVGVSEGRDSAQKQQGGEMKGHRDFSEGTHVRGEEDTGDEDQDGGEYVNFAVDFSYDGRKNRNGWDLHFLCYMGIGMKGLGGGELPIWVEMLKITGTMHVRLLLAPDVPFVRTASISLPQLPDFDLAIKPIKDLSLDFFGLPFLKPFMEKAILEVADGFVRPNSYRLDVDRLLLGEEAALRTEAIGVLHIRVHRAEGLKAADTFGSSDPYATVAFSKLSKPVFSTRTIVDSLNPRWEEDAYVLVVSDAIESGERIRIVVYDADRFSADDAIGMVDIDLADLLEKGNHRSERKDMMEEQTDLVPTKNGMPAQGRLFWSHAFYPLWKMPEDGKAQQAAGEEEWQHEKHGNDDIGTGREGQVQMPGLIYSLMGRLAPDPFPWEAERRKRRMESIAWLTGERARETLEASVKPSMDRRSGILQFAITQCNNLEYQRTGKTFASQSSKRHSGAAGGRPAQETVVDSMPWEQERPPSAYAEVILNGRLVYRTRTKQINPSPYWNATGERFIRDWSKARLVVVIRDERDRENDPILGLVSIELSTAFSKACQLTRTYPLLGGLGWGTVRISLLFKAVDAQLPHGISSYEVATIRLNSLSMKRPPGWSTNKLSVIVETDSDSKTISYDTDAAPAKRRQSLGRKSISSTHSVASMNTVLDQASDPTLKPEILDWRLEDRGVVNALPVEYRHSCFLLFRFMRRSGRLKKDIYLGMACIRLQDIPDNSACRRTVPIYNTDDINQVCDLALNRAAALERNEEDPQKDLPMVNIGFNLFAGISRAHRKLAKRDKRLAHVYEAWQAAQDDDDTSGRSADGKIANPGQYEDAEVAPADLGEMDDYDEPTSAFGKWLEHNRLLGRQHKGLMQNKLMRNLKFGKDKVQSKVLGGQARATRKKRPHGADIDMEMEGISKI</sequence>
<dbReference type="InterPro" id="IPR037765">
    <property type="entry name" value="C2B_Tricalbin"/>
</dbReference>
<dbReference type="CDD" id="cd21676">
    <property type="entry name" value="SMP_Mug190"/>
    <property type="match status" value="1"/>
</dbReference>
<organism evidence="9 10">
    <name type="scientific">Filobasidium floriforme</name>
    <dbReference type="NCBI Taxonomy" id="5210"/>
    <lineage>
        <taxon>Eukaryota</taxon>
        <taxon>Fungi</taxon>
        <taxon>Dikarya</taxon>
        <taxon>Basidiomycota</taxon>
        <taxon>Agaricomycotina</taxon>
        <taxon>Tremellomycetes</taxon>
        <taxon>Filobasidiales</taxon>
        <taxon>Filobasidiaceae</taxon>
        <taxon>Filobasidium</taxon>
    </lineage>
</organism>
<dbReference type="SMART" id="SM00239">
    <property type="entry name" value="C2"/>
    <property type="match status" value="2"/>
</dbReference>
<evidence type="ECO:0000256" key="5">
    <source>
        <dbReference type="ARBA" id="ARBA00022989"/>
    </source>
</evidence>
<evidence type="ECO:0000256" key="1">
    <source>
        <dbReference type="ARBA" id="ARBA00004586"/>
    </source>
</evidence>
<dbReference type="OrthoDB" id="419768at2759"/>
<feature type="domain" description="C2" evidence="8">
    <location>
        <begin position="617"/>
        <end position="740"/>
    </location>
</feature>
<evidence type="ECO:0000256" key="4">
    <source>
        <dbReference type="ARBA" id="ARBA00022824"/>
    </source>
</evidence>
<keyword evidence="4" id="KW-0256">Endoplasmic reticulum</keyword>
<evidence type="ECO:0000313" key="9">
    <source>
        <dbReference type="EMBL" id="KAG7562247.1"/>
    </source>
</evidence>
<dbReference type="PROSITE" id="PS50004">
    <property type="entry name" value="C2"/>
    <property type="match status" value="2"/>
</dbReference>
<feature type="compositionally biased region" description="Polar residues" evidence="6">
    <location>
        <begin position="162"/>
        <end position="192"/>
    </location>
</feature>
<evidence type="ECO:0000256" key="3">
    <source>
        <dbReference type="ARBA" id="ARBA00022737"/>
    </source>
</evidence>
<dbReference type="EMBL" id="JABELV010000036">
    <property type="protein sequence ID" value="KAG7562247.1"/>
    <property type="molecule type" value="Genomic_DNA"/>
</dbReference>
<dbReference type="InterPro" id="IPR035892">
    <property type="entry name" value="C2_domain_sf"/>
</dbReference>
<dbReference type="Proteomes" id="UP000812966">
    <property type="component" value="Unassembled WGS sequence"/>
</dbReference>
<feature type="domain" description="C2" evidence="8">
    <location>
        <begin position="848"/>
        <end position="999"/>
    </location>
</feature>
<keyword evidence="7" id="KW-0472">Membrane</keyword>
<evidence type="ECO:0000256" key="7">
    <source>
        <dbReference type="SAM" id="Phobius"/>
    </source>
</evidence>
<dbReference type="GO" id="GO:0005789">
    <property type="term" value="C:endoplasmic reticulum membrane"/>
    <property type="evidence" value="ECO:0007669"/>
    <property type="project" value="UniProtKB-SubCell"/>
</dbReference>
<reference evidence="9" key="1">
    <citation type="submission" date="2020-04" db="EMBL/GenBank/DDBJ databases">
        <title>Analysis of mating type loci in Filobasidium floriforme.</title>
        <authorList>
            <person name="Nowrousian M."/>
        </authorList>
    </citation>
    <scope>NUCLEOTIDE SEQUENCE</scope>
    <source>
        <strain evidence="9">CBS 6242</strain>
    </source>
</reference>
<dbReference type="PANTHER" id="PTHR47348">
    <property type="entry name" value="MEIOTICALLY UP-REGULATED GENE 190 PROTEIN"/>
    <property type="match status" value="1"/>
</dbReference>
<comment type="subcellular location">
    <subcellularLocation>
        <location evidence="1">Endoplasmic reticulum membrane</location>
    </subcellularLocation>
</comment>
<evidence type="ECO:0000313" key="10">
    <source>
        <dbReference type="Proteomes" id="UP000812966"/>
    </source>
</evidence>
<feature type="transmembrane region" description="Helical" evidence="7">
    <location>
        <begin position="233"/>
        <end position="264"/>
    </location>
</feature>
<dbReference type="CDD" id="cd04041">
    <property type="entry name" value="C2A_fungal"/>
    <property type="match status" value="1"/>
</dbReference>
<dbReference type="InterPro" id="IPR037767">
    <property type="entry name" value="C2A_Mug190-like"/>
</dbReference>
<feature type="region of interest" description="Disordered" evidence="6">
    <location>
        <begin position="399"/>
        <end position="493"/>
    </location>
</feature>
<dbReference type="Pfam" id="PF00168">
    <property type="entry name" value="C2"/>
    <property type="match status" value="2"/>
</dbReference>
<feature type="compositionally biased region" description="Basic and acidic residues" evidence="6">
    <location>
        <begin position="63"/>
        <end position="82"/>
    </location>
</feature>
<accession>A0A8K0NU50</accession>
<keyword evidence="3" id="KW-0677">Repeat</keyword>
<dbReference type="SUPFAM" id="SSF49562">
    <property type="entry name" value="C2 domain (Calcium/lipid-binding domain, CaLB)"/>
    <property type="match status" value="2"/>
</dbReference>
<feature type="region of interest" description="Disordered" evidence="6">
    <location>
        <begin position="885"/>
        <end position="904"/>
    </location>
</feature>
<keyword evidence="10" id="KW-1185">Reference proteome</keyword>
<name>A0A8K0NU50_9TREE</name>
<keyword evidence="5 7" id="KW-1133">Transmembrane helix</keyword>
<dbReference type="CDD" id="cd04052">
    <property type="entry name" value="C2B_Tricalbin-like"/>
    <property type="match status" value="1"/>
</dbReference>
<feature type="compositionally biased region" description="Polar residues" evidence="6">
    <location>
        <begin position="115"/>
        <end position="140"/>
    </location>
</feature>
<feature type="compositionally biased region" description="Basic and acidic residues" evidence="6">
    <location>
        <begin position="413"/>
        <end position="434"/>
    </location>
</feature>
<dbReference type="InterPro" id="IPR000008">
    <property type="entry name" value="C2_dom"/>
</dbReference>
<dbReference type="Gene3D" id="2.60.40.150">
    <property type="entry name" value="C2 domain"/>
    <property type="match status" value="2"/>
</dbReference>
<feature type="region of interest" description="Disordered" evidence="6">
    <location>
        <begin position="58"/>
        <end position="85"/>
    </location>
</feature>
<proteinExistence type="predicted"/>
<feature type="region of interest" description="Disordered" evidence="6">
    <location>
        <begin position="780"/>
        <end position="804"/>
    </location>
</feature>
<dbReference type="Pfam" id="PF25669">
    <property type="entry name" value="SMP_MUG190-like"/>
    <property type="match status" value="2"/>
</dbReference>
<feature type="compositionally biased region" description="Basic and acidic residues" evidence="6">
    <location>
        <begin position="468"/>
        <end position="484"/>
    </location>
</feature>
<dbReference type="GO" id="GO:0061817">
    <property type="term" value="P:endoplasmic reticulum-plasma membrane tethering"/>
    <property type="evidence" value="ECO:0007669"/>
    <property type="project" value="InterPro"/>
</dbReference>
<protein>
    <recommendedName>
        <fullName evidence="8">C2 domain-containing protein</fullName>
    </recommendedName>
</protein>
<dbReference type="PANTHER" id="PTHR47348:SF3">
    <property type="entry name" value="MEIOTICALLY UP-REGULATED GENE 190 PROTEIN"/>
    <property type="match status" value="1"/>
</dbReference>
<evidence type="ECO:0000259" key="8">
    <source>
        <dbReference type="PROSITE" id="PS50004"/>
    </source>
</evidence>
<evidence type="ECO:0000256" key="6">
    <source>
        <dbReference type="SAM" id="MobiDB-lite"/>
    </source>
</evidence>
<feature type="region of interest" description="Disordered" evidence="6">
    <location>
        <begin position="103"/>
        <end position="192"/>
    </location>
</feature>
<gene>
    <name evidence="9" type="ORF">FFLO_02333</name>
</gene>
<comment type="caution">
    <text evidence="9">The sequence shown here is derived from an EMBL/GenBank/DDBJ whole genome shotgun (WGS) entry which is preliminary data.</text>
</comment>
<evidence type="ECO:0000256" key="2">
    <source>
        <dbReference type="ARBA" id="ARBA00022692"/>
    </source>
</evidence>
<feature type="compositionally biased region" description="Basic and acidic residues" evidence="6">
    <location>
        <begin position="789"/>
        <end position="802"/>
    </location>
</feature>
<keyword evidence="2 7" id="KW-0812">Transmembrane</keyword>